<keyword evidence="9" id="KW-1185">Reference proteome</keyword>
<evidence type="ECO:0000313" key="8">
    <source>
        <dbReference type="EMBL" id="KAG8543781.1"/>
    </source>
</evidence>
<dbReference type="PANTHER" id="PTHR10920">
    <property type="entry name" value="RIBOSOMAL RNA METHYLTRANSFERASE"/>
    <property type="match status" value="1"/>
</dbReference>
<evidence type="ECO:0000313" key="9">
    <source>
        <dbReference type="Proteomes" id="UP000824782"/>
    </source>
</evidence>
<accession>A0AAV6Z3P7</accession>
<proteinExistence type="inferred from homology"/>
<dbReference type="GO" id="GO:0008650">
    <property type="term" value="F:rRNA (uridine-2'-O-)-methyltransferase activity"/>
    <property type="evidence" value="ECO:0007669"/>
    <property type="project" value="TreeGrafter"/>
</dbReference>
<gene>
    <name evidence="8" type="ORF">GDO81_023703</name>
</gene>
<keyword evidence="5" id="KW-0949">S-adenosyl-L-methionine</keyword>
<feature type="domain" description="Ribosomal RNA methyltransferase FtsJ" evidence="7">
    <location>
        <begin position="74"/>
        <end position="214"/>
    </location>
</feature>
<protein>
    <recommendedName>
        <fullName evidence="6">rRNA methyltransferase 2, mitochondrial</fullName>
    </recommendedName>
</protein>
<keyword evidence="2" id="KW-0698">rRNA processing</keyword>
<evidence type="ECO:0000256" key="4">
    <source>
        <dbReference type="ARBA" id="ARBA00022679"/>
    </source>
</evidence>
<evidence type="ECO:0000256" key="6">
    <source>
        <dbReference type="ARBA" id="ARBA00041184"/>
    </source>
</evidence>
<dbReference type="InterPro" id="IPR002877">
    <property type="entry name" value="RNA_MeTrfase_FtsJ_dom"/>
</dbReference>
<dbReference type="InterPro" id="IPR029063">
    <property type="entry name" value="SAM-dependent_MTases_sf"/>
</dbReference>
<evidence type="ECO:0000256" key="5">
    <source>
        <dbReference type="ARBA" id="ARBA00022691"/>
    </source>
</evidence>
<dbReference type="GO" id="GO:0005739">
    <property type="term" value="C:mitochondrion"/>
    <property type="evidence" value="ECO:0007669"/>
    <property type="project" value="TreeGrafter"/>
</dbReference>
<dbReference type="EMBL" id="WNYA01002890">
    <property type="protein sequence ID" value="KAG8543781.1"/>
    <property type="molecule type" value="Genomic_DNA"/>
</dbReference>
<feature type="non-terminal residue" evidence="8">
    <location>
        <position position="214"/>
    </location>
</feature>
<dbReference type="PANTHER" id="PTHR10920:SF18">
    <property type="entry name" value="RRNA METHYLTRANSFERASE 2, MITOCHONDRIAL"/>
    <property type="match status" value="1"/>
</dbReference>
<comment type="similarity">
    <text evidence="1">Belongs to the class I-like SAM-binding methyltransferase superfamily. RNA methyltransferase RlmE family.</text>
</comment>
<comment type="caution">
    <text evidence="8">The sequence shown here is derived from an EMBL/GenBank/DDBJ whole genome shotgun (WGS) entry which is preliminary data.</text>
</comment>
<dbReference type="Pfam" id="PF01728">
    <property type="entry name" value="FtsJ"/>
    <property type="match status" value="1"/>
</dbReference>
<dbReference type="InterPro" id="IPR050082">
    <property type="entry name" value="RNA_methyltr_RlmE"/>
</dbReference>
<sequence>MPLRKPPGSVAERVGSQPHLPYTCLCRTRKSPLLQCRILHTTQGAPRAKTGAEQQWLSRQQSDPYVKAAHAQNYRCRSAFKLLEMDKEHKILQPGDRVVDCGAAPGAWSQVLVEKVNSLGQNPAVSVGFVLGVDLLHMTPLEGAIFLSKCDLTEVATHRRIIDLLPSGEADVILSDMAPNASGIKELDHQRLVNMCLSLLDLSDAALRPGGSFL</sequence>
<evidence type="ECO:0000259" key="7">
    <source>
        <dbReference type="Pfam" id="PF01728"/>
    </source>
</evidence>
<evidence type="ECO:0000256" key="1">
    <source>
        <dbReference type="ARBA" id="ARBA00009258"/>
    </source>
</evidence>
<evidence type="ECO:0000256" key="2">
    <source>
        <dbReference type="ARBA" id="ARBA00022552"/>
    </source>
</evidence>
<dbReference type="Proteomes" id="UP000824782">
    <property type="component" value="Unassembled WGS sequence"/>
</dbReference>
<dbReference type="AlphaFoldDB" id="A0AAV6Z3P7"/>
<evidence type="ECO:0000256" key="3">
    <source>
        <dbReference type="ARBA" id="ARBA00022603"/>
    </source>
</evidence>
<organism evidence="8 9">
    <name type="scientific">Engystomops pustulosus</name>
    <name type="common">Tungara frog</name>
    <name type="synonym">Physalaemus pustulosus</name>
    <dbReference type="NCBI Taxonomy" id="76066"/>
    <lineage>
        <taxon>Eukaryota</taxon>
        <taxon>Metazoa</taxon>
        <taxon>Chordata</taxon>
        <taxon>Craniata</taxon>
        <taxon>Vertebrata</taxon>
        <taxon>Euteleostomi</taxon>
        <taxon>Amphibia</taxon>
        <taxon>Batrachia</taxon>
        <taxon>Anura</taxon>
        <taxon>Neobatrachia</taxon>
        <taxon>Hyloidea</taxon>
        <taxon>Leptodactylidae</taxon>
        <taxon>Leiuperinae</taxon>
        <taxon>Engystomops</taxon>
    </lineage>
</organism>
<reference evidence="8" key="1">
    <citation type="thesis" date="2020" institute="ProQuest LLC" country="789 East Eisenhower Parkway, Ann Arbor, MI, USA">
        <title>Comparative Genomics and Chromosome Evolution.</title>
        <authorList>
            <person name="Mudd A.B."/>
        </authorList>
    </citation>
    <scope>NUCLEOTIDE SEQUENCE</scope>
    <source>
        <strain evidence="8">237g6f4</strain>
        <tissue evidence="8">Blood</tissue>
    </source>
</reference>
<keyword evidence="4" id="KW-0808">Transferase</keyword>
<dbReference type="SUPFAM" id="SSF53335">
    <property type="entry name" value="S-adenosyl-L-methionine-dependent methyltransferases"/>
    <property type="match status" value="1"/>
</dbReference>
<dbReference type="Gene3D" id="3.40.50.150">
    <property type="entry name" value="Vaccinia Virus protein VP39"/>
    <property type="match status" value="1"/>
</dbReference>
<keyword evidence="3" id="KW-0489">Methyltransferase</keyword>
<name>A0AAV6Z3P7_ENGPU</name>